<evidence type="ECO:0000256" key="7">
    <source>
        <dbReference type="ARBA" id="ARBA00023017"/>
    </source>
</evidence>
<evidence type="ECO:0000256" key="10">
    <source>
        <dbReference type="SAM" id="MobiDB-lite"/>
    </source>
</evidence>
<dbReference type="AlphaFoldDB" id="A0A4Z1P6D3"/>
<evidence type="ECO:0000313" key="11">
    <source>
        <dbReference type="EMBL" id="TID23318.1"/>
    </source>
</evidence>
<dbReference type="InterPro" id="IPR008467">
    <property type="entry name" value="Dynein1_light_intermed_chain"/>
</dbReference>
<dbReference type="InterPro" id="IPR022780">
    <property type="entry name" value="Dynein_light_int_chain"/>
</dbReference>
<name>A0A4Z1P6D3_9PEZI</name>
<reference evidence="11 12" key="1">
    <citation type="submission" date="2019-04" db="EMBL/GenBank/DDBJ databases">
        <title>High contiguity whole genome sequence and gene annotation resource for two Venturia nashicola isolates.</title>
        <authorList>
            <person name="Prokchorchik M."/>
            <person name="Won K."/>
            <person name="Lee Y."/>
            <person name="Choi E.D."/>
            <person name="Segonzac C."/>
            <person name="Sohn K.H."/>
        </authorList>
    </citation>
    <scope>NUCLEOTIDE SEQUENCE [LARGE SCALE GENOMIC DNA]</scope>
    <source>
        <strain evidence="11 12">PRI2</strain>
    </source>
</reference>
<evidence type="ECO:0000256" key="5">
    <source>
        <dbReference type="ARBA" id="ARBA00022741"/>
    </source>
</evidence>
<proteinExistence type="predicted"/>
<keyword evidence="5" id="KW-0547">Nucleotide-binding</keyword>
<dbReference type="GO" id="GO:0005874">
    <property type="term" value="C:microtubule"/>
    <property type="evidence" value="ECO:0007669"/>
    <property type="project" value="UniProtKB-KW"/>
</dbReference>
<dbReference type="GO" id="GO:0007018">
    <property type="term" value="P:microtubule-based movement"/>
    <property type="evidence" value="ECO:0007669"/>
    <property type="project" value="InterPro"/>
</dbReference>
<dbReference type="Proteomes" id="UP000298493">
    <property type="component" value="Unassembled WGS sequence"/>
</dbReference>
<evidence type="ECO:0000256" key="1">
    <source>
        <dbReference type="ARBA" id="ARBA00004245"/>
    </source>
</evidence>
<keyword evidence="3" id="KW-0963">Cytoplasm</keyword>
<keyword evidence="9" id="KW-0206">Cytoskeleton</keyword>
<evidence type="ECO:0000256" key="6">
    <source>
        <dbReference type="ARBA" id="ARBA00022840"/>
    </source>
</evidence>
<feature type="region of interest" description="Disordered" evidence="10">
    <location>
        <begin position="404"/>
        <end position="425"/>
    </location>
</feature>
<comment type="caution">
    <text evidence="11">The sequence shown here is derived from an EMBL/GenBank/DDBJ whole genome shotgun (WGS) entry which is preliminary data.</text>
</comment>
<evidence type="ECO:0000256" key="2">
    <source>
        <dbReference type="ARBA" id="ARBA00022448"/>
    </source>
</evidence>
<feature type="compositionally biased region" description="Basic and acidic residues" evidence="10">
    <location>
        <begin position="9"/>
        <end position="20"/>
    </location>
</feature>
<accession>A0A4Z1P6D3</accession>
<evidence type="ECO:0000256" key="4">
    <source>
        <dbReference type="ARBA" id="ARBA00022701"/>
    </source>
</evidence>
<dbReference type="PANTHER" id="PTHR12688:SF0">
    <property type="entry name" value="DYNEIN LIGHT INTERMEDIATE CHAIN"/>
    <property type="match status" value="1"/>
</dbReference>
<protein>
    <submittedName>
        <fullName evidence="11">Dynein light intermediate chain</fullName>
    </submittedName>
</protein>
<organism evidence="11 12">
    <name type="scientific">Venturia nashicola</name>
    <dbReference type="NCBI Taxonomy" id="86259"/>
    <lineage>
        <taxon>Eukaryota</taxon>
        <taxon>Fungi</taxon>
        <taxon>Dikarya</taxon>
        <taxon>Ascomycota</taxon>
        <taxon>Pezizomycotina</taxon>
        <taxon>Dothideomycetes</taxon>
        <taxon>Pleosporomycetidae</taxon>
        <taxon>Venturiales</taxon>
        <taxon>Venturiaceae</taxon>
        <taxon>Venturia</taxon>
    </lineage>
</organism>
<evidence type="ECO:0000256" key="8">
    <source>
        <dbReference type="ARBA" id="ARBA00023175"/>
    </source>
</evidence>
<dbReference type="GO" id="GO:0045504">
    <property type="term" value="F:dynein heavy chain binding"/>
    <property type="evidence" value="ECO:0007669"/>
    <property type="project" value="TreeGrafter"/>
</dbReference>
<sequence length="504" mass="56486">MNSFLPQDSVDKRKSQAAPKKEIWSALLNSVASGKRLPEKQLILLGGTPESQKDFLESLSPESATNRKHNLRKPPVANQYALGYTYQDVMDADQADTLARLSIYTLADASPPLAPLLKPLLTPKTLPNTLVVVLLDWSQPWNWIRQLRDWIRLLRSVVVSLDVESKQAMEENVVYWRDTKRSTPLEGSKPDEASALPPGPGEWDEPLGVPLCVVCQNTDKMQTLEKEQGWKDEQFDYVGQYVRTLLLKHGGSLIYTMPSAPGSLQILIHASLGIQSTLQKKELKYEVTNRDKTLIPPNWDSWSKIRIMADNFDAEVVSEMWSHDIQVESQSEVMAEASQVEEPEPSTAVSLYEQEIRDPKIDAILPGLARKPESGIEVESEDVQTFLAEQAKILEKLHEEDKAEKAIKDQKQPPSKHINSDIRGDVDKHIGPVQYNVGGINLDLDYTLSQIKERESARAVEDTPKSPLAQKDAIDENARLSDFFAKLARKPGASATNTPRRAET</sequence>
<dbReference type="PANTHER" id="PTHR12688">
    <property type="entry name" value="DYNEIN LIGHT INTERMEDIATE CHAIN"/>
    <property type="match status" value="1"/>
</dbReference>
<dbReference type="STRING" id="86259.A0A4Z1P6D3"/>
<keyword evidence="2" id="KW-0813">Transport</keyword>
<dbReference type="Pfam" id="PF05783">
    <property type="entry name" value="DLIC"/>
    <property type="match status" value="1"/>
</dbReference>
<keyword evidence="6" id="KW-0067">ATP-binding</keyword>
<keyword evidence="7" id="KW-0243">Dynein</keyword>
<dbReference type="OrthoDB" id="27603at2759"/>
<keyword evidence="8" id="KW-0505">Motor protein</keyword>
<dbReference type="EMBL" id="SNSC02000006">
    <property type="protein sequence ID" value="TID23318.1"/>
    <property type="molecule type" value="Genomic_DNA"/>
</dbReference>
<comment type="subcellular location">
    <subcellularLocation>
        <location evidence="1">Cytoplasm</location>
        <location evidence="1">Cytoskeleton</location>
    </subcellularLocation>
</comment>
<keyword evidence="12" id="KW-1185">Reference proteome</keyword>
<feature type="region of interest" description="Disordered" evidence="10">
    <location>
        <begin position="1"/>
        <end position="20"/>
    </location>
</feature>
<keyword evidence="4" id="KW-0493">Microtubule</keyword>
<evidence type="ECO:0000313" key="12">
    <source>
        <dbReference type="Proteomes" id="UP000298493"/>
    </source>
</evidence>
<gene>
    <name evidence="11" type="ORF">E6O75_ATG02954</name>
</gene>
<dbReference type="GO" id="GO:0005524">
    <property type="term" value="F:ATP binding"/>
    <property type="evidence" value="ECO:0007669"/>
    <property type="project" value="UniProtKB-KW"/>
</dbReference>
<dbReference type="GO" id="GO:0005868">
    <property type="term" value="C:cytoplasmic dynein complex"/>
    <property type="evidence" value="ECO:0007669"/>
    <property type="project" value="InterPro"/>
</dbReference>
<evidence type="ECO:0000256" key="9">
    <source>
        <dbReference type="ARBA" id="ARBA00023212"/>
    </source>
</evidence>
<dbReference type="GO" id="GO:0035974">
    <property type="term" value="C:meiotic spindle pole body"/>
    <property type="evidence" value="ECO:0007669"/>
    <property type="project" value="TreeGrafter"/>
</dbReference>
<evidence type="ECO:0000256" key="3">
    <source>
        <dbReference type="ARBA" id="ARBA00022490"/>
    </source>
</evidence>
<dbReference type="GO" id="GO:0000226">
    <property type="term" value="P:microtubule cytoskeleton organization"/>
    <property type="evidence" value="ECO:0007669"/>
    <property type="project" value="TreeGrafter"/>
</dbReference>